<evidence type="ECO:0000313" key="3">
    <source>
        <dbReference type="Proteomes" id="UP000236291"/>
    </source>
</evidence>
<reference evidence="2 3" key="2">
    <citation type="journal article" date="2017" name="Front. Plant Sci.">
        <title>Gene Classification and Mining of Molecular Markers Useful in Red Clover (Trifolium pratense) Breeding.</title>
        <authorList>
            <person name="Istvanek J."/>
            <person name="Dluhosova J."/>
            <person name="Dluhos P."/>
            <person name="Patkova L."/>
            <person name="Nedelnik J."/>
            <person name="Repkova J."/>
        </authorList>
    </citation>
    <scope>NUCLEOTIDE SEQUENCE [LARGE SCALE GENOMIC DNA]</scope>
    <source>
        <strain evidence="3">cv. Tatra</strain>
        <tissue evidence="2">Young leaves</tissue>
    </source>
</reference>
<feature type="signal peptide" evidence="1">
    <location>
        <begin position="1"/>
        <end position="23"/>
    </location>
</feature>
<feature type="chain" id="PRO_5014368333" evidence="1">
    <location>
        <begin position="24"/>
        <end position="73"/>
    </location>
</feature>
<name>A0A2K3MB24_TRIPR</name>
<dbReference type="AlphaFoldDB" id="A0A2K3MB24"/>
<keyword evidence="1" id="KW-0732">Signal</keyword>
<reference evidence="2 3" key="1">
    <citation type="journal article" date="2014" name="Am. J. Bot.">
        <title>Genome assembly and annotation for red clover (Trifolium pratense; Fabaceae).</title>
        <authorList>
            <person name="Istvanek J."/>
            <person name="Jaros M."/>
            <person name="Krenek A."/>
            <person name="Repkova J."/>
        </authorList>
    </citation>
    <scope>NUCLEOTIDE SEQUENCE [LARGE SCALE GENOMIC DNA]</scope>
    <source>
        <strain evidence="3">cv. Tatra</strain>
        <tissue evidence="2">Young leaves</tissue>
    </source>
</reference>
<comment type="caution">
    <text evidence="2">The sequence shown here is derived from an EMBL/GenBank/DDBJ whole genome shotgun (WGS) entry which is preliminary data.</text>
</comment>
<accession>A0A2K3MB24</accession>
<proteinExistence type="predicted"/>
<protein>
    <submittedName>
        <fullName evidence="2">Uncharacterized protein</fullName>
    </submittedName>
</protein>
<dbReference type="EMBL" id="ASHM01055283">
    <property type="protein sequence ID" value="PNX87980.1"/>
    <property type="molecule type" value="Genomic_DNA"/>
</dbReference>
<evidence type="ECO:0000313" key="2">
    <source>
        <dbReference type="EMBL" id="PNX87980.1"/>
    </source>
</evidence>
<dbReference type="Proteomes" id="UP000236291">
    <property type="component" value="Unassembled WGS sequence"/>
</dbReference>
<gene>
    <name evidence="2" type="ORF">L195_g044080</name>
</gene>
<sequence>NRQFTLHPHIFFLVLTLTGGGACHRRSFLSRSFLRQGDSGGGSFGMRRWVREIVGDFGGFEVLRLKVKDGGGA</sequence>
<feature type="non-terminal residue" evidence="2">
    <location>
        <position position="1"/>
    </location>
</feature>
<organism evidence="2 3">
    <name type="scientific">Trifolium pratense</name>
    <name type="common">Red clover</name>
    <dbReference type="NCBI Taxonomy" id="57577"/>
    <lineage>
        <taxon>Eukaryota</taxon>
        <taxon>Viridiplantae</taxon>
        <taxon>Streptophyta</taxon>
        <taxon>Embryophyta</taxon>
        <taxon>Tracheophyta</taxon>
        <taxon>Spermatophyta</taxon>
        <taxon>Magnoliopsida</taxon>
        <taxon>eudicotyledons</taxon>
        <taxon>Gunneridae</taxon>
        <taxon>Pentapetalae</taxon>
        <taxon>rosids</taxon>
        <taxon>fabids</taxon>
        <taxon>Fabales</taxon>
        <taxon>Fabaceae</taxon>
        <taxon>Papilionoideae</taxon>
        <taxon>50 kb inversion clade</taxon>
        <taxon>NPAAA clade</taxon>
        <taxon>Hologalegina</taxon>
        <taxon>IRL clade</taxon>
        <taxon>Trifolieae</taxon>
        <taxon>Trifolium</taxon>
    </lineage>
</organism>
<evidence type="ECO:0000256" key="1">
    <source>
        <dbReference type="SAM" id="SignalP"/>
    </source>
</evidence>